<dbReference type="EMBL" id="CP019607">
    <property type="protein sequence ID" value="AQP49809.1"/>
    <property type="molecule type" value="Genomic_DNA"/>
</dbReference>
<keyword evidence="2" id="KW-0472">Membrane</keyword>
<evidence type="ECO:0000313" key="4">
    <source>
        <dbReference type="Proteomes" id="UP000188235"/>
    </source>
</evidence>
<dbReference type="KEGG" id="tfa:BW733_02170"/>
<organism evidence="3 4">
    <name type="scientific">Tessaracoccus flavescens</name>
    <dbReference type="NCBI Taxonomy" id="399497"/>
    <lineage>
        <taxon>Bacteria</taxon>
        <taxon>Bacillati</taxon>
        <taxon>Actinomycetota</taxon>
        <taxon>Actinomycetes</taxon>
        <taxon>Propionibacteriales</taxon>
        <taxon>Propionibacteriaceae</taxon>
        <taxon>Tessaracoccus</taxon>
    </lineage>
</organism>
<gene>
    <name evidence="3" type="ORF">BW733_02170</name>
</gene>
<feature type="region of interest" description="Disordered" evidence="1">
    <location>
        <begin position="89"/>
        <end position="126"/>
    </location>
</feature>
<keyword evidence="2" id="KW-0812">Transmembrane</keyword>
<dbReference type="STRING" id="399497.BW733_02170"/>
<keyword evidence="2" id="KW-1133">Transmembrane helix</keyword>
<dbReference type="Proteomes" id="UP000188235">
    <property type="component" value="Chromosome"/>
</dbReference>
<feature type="compositionally biased region" description="Low complexity" evidence="1">
    <location>
        <begin position="93"/>
        <end position="107"/>
    </location>
</feature>
<dbReference type="OrthoDB" id="5244024at2"/>
<feature type="transmembrane region" description="Helical" evidence="2">
    <location>
        <begin position="42"/>
        <end position="60"/>
    </location>
</feature>
<reference evidence="3 4" key="1">
    <citation type="journal article" date="2008" name="Int. J. Syst. Evol. Microbiol.">
        <title>Tessaracoccus flavescens sp. nov., isolated from marine sediment.</title>
        <authorList>
            <person name="Lee D.W."/>
            <person name="Lee S.D."/>
        </authorList>
    </citation>
    <scope>NUCLEOTIDE SEQUENCE [LARGE SCALE GENOMIC DNA]</scope>
    <source>
        <strain evidence="3 4">SST-39T</strain>
    </source>
</reference>
<protein>
    <recommendedName>
        <fullName evidence="5">DUF3040 domain-containing protein</fullName>
    </recommendedName>
</protein>
<dbReference type="RefSeq" id="WP_077347489.1">
    <property type="nucleotide sequence ID" value="NZ_CP019607.1"/>
</dbReference>
<evidence type="ECO:0000313" key="3">
    <source>
        <dbReference type="EMBL" id="AQP49809.1"/>
    </source>
</evidence>
<dbReference type="InterPro" id="IPR021401">
    <property type="entry name" value="DUF3040"/>
</dbReference>
<sequence length="126" mass="13735">MALSEQERKLLEQLEASLMADDPKLADRLSGTAEVRVHRRRAALAGLGFVVGIVVLLAGVQVHPAISIVGFLIMLGAALLGINSWQRVGDDGAQPAKPAAPKNTPPTSDFMDKLEERWRRREQGDR</sequence>
<evidence type="ECO:0000256" key="2">
    <source>
        <dbReference type="SAM" id="Phobius"/>
    </source>
</evidence>
<evidence type="ECO:0008006" key="5">
    <source>
        <dbReference type="Google" id="ProtNLM"/>
    </source>
</evidence>
<keyword evidence="4" id="KW-1185">Reference proteome</keyword>
<name>A0A1Q2CUM3_9ACTN</name>
<proteinExistence type="predicted"/>
<accession>A0A1Q2CUM3</accession>
<dbReference type="Pfam" id="PF11239">
    <property type="entry name" value="DUF3040"/>
    <property type="match status" value="1"/>
</dbReference>
<feature type="transmembrane region" description="Helical" evidence="2">
    <location>
        <begin position="66"/>
        <end position="85"/>
    </location>
</feature>
<dbReference type="AlphaFoldDB" id="A0A1Q2CUM3"/>
<evidence type="ECO:0000256" key="1">
    <source>
        <dbReference type="SAM" id="MobiDB-lite"/>
    </source>
</evidence>
<feature type="compositionally biased region" description="Basic and acidic residues" evidence="1">
    <location>
        <begin position="110"/>
        <end position="126"/>
    </location>
</feature>